<dbReference type="RefSeq" id="WP_074651189.1">
    <property type="nucleotide sequence ID" value="NZ_FMZR01000006.1"/>
</dbReference>
<name>A0A1G6UL49_9BACI</name>
<evidence type="ECO:0000313" key="2">
    <source>
        <dbReference type="Proteomes" id="UP000183507"/>
    </source>
</evidence>
<sequence>MKIISKVAVFNYKEFESSLLEMNNRESDVADFMVPNDLAKVLRFVRKDSFSVKELLDQNFQLDLIVAAADYMRPELFKNHTILDEITGNVEYANPADEDFLFF</sequence>
<accession>A0A1G6UL49</accession>
<proteinExistence type="predicted"/>
<reference evidence="2" key="1">
    <citation type="submission" date="2016-10" db="EMBL/GenBank/DDBJ databases">
        <authorList>
            <person name="Varghese N."/>
        </authorList>
    </citation>
    <scope>NUCLEOTIDE SEQUENCE [LARGE SCALE GENOMIC DNA]</scope>
    <source>
        <strain evidence="2">KPR-7A</strain>
    </source>
</reference>
<protein>
    <submittedName>
        <fullName evidence="1">Uncharacterized protein</fullName>
    </submittedName>
</protein>
<organism evidence="1 2">
    <name type="scientific">Bacillus wiedmannii</name>
    <dbReference type="NCBI Taxonomy" id="1890302"/>
    <lineage>
        <taxon>Bacteria</taxon>
        <taxon>Bacillati</taxon>
        <taxon>Bacillota</taxon>
        <taxon>Bacilli</taxon>
        <taxon>Bacillales</taxon>
        <taxon>Bacillaceae</taxon>
        <taxon>Bacillus</taxon>
        <taxon>Bacillus cereus group</taxon>
    </lineage>
</organism>
<dbReference type="EMBL" id="FMZR01000006">
    <property type="protein sequence ID" value="SDD42001.1"/>
    <property type="molecule type" value="Genomic_DNA"/>
</dbReference>
<dbReference type="AlphaFoldDB" id="A0A1G6UL49"/>
<dbReference type="Proteomes" id="UP000183507">
    <property type="component" value="Unassembled WGS sequence"/>
</dbReference>
<evidence type="ECO:0000313" key="1">
    <source>
        <dbReference type="EMBL" id="SDD42001.1"/>
    </source>
</evidence>
<gene>
    <name evidence="1" type="ORF">SAMN04487767_10635</name>
</gene>